<dbReference type="AlphaFoldDB" id="B8IGM3"/>
<dbReference type="OrthoDB" id="8226840at2"/>
<evidence type="ECO:0000313" key="3">
    <source>
        <dbReference type="Proteomes" id="UP000008207"/>
    </source>
</evidence>
<gene>
    <name evidence="2" type="ordered locus">Mnod_0901</name>
</gene>
<dbReference type="Pfam" id="PF00364">
    <property type="entry name" value="Biotin_lipoyl"/>
    <property type="match status" value="1"/>
</dbReference>
<evidence type="ECO:0000259" key="1">
    <source>
        <dbReference type="Pfam" id="PF00364"/>
    </source>
</evidence>
<dbReference type="Proteomes" id="UP000008207">
    <property type="component" value="Chromosome"/>
</dbReference>
<evidence type="ECO:0000313" key="2">
    <source>
        <dbReference type="EMBL" id="ACL55923.1"/>
    </source>
</evidence>
<dbReference type="RefSeq" id="WP_015927625.1">
    <property type="nucleotide sequence ID" value="NC_011894.1"/>
</dbReference>
<keyword evidence="3" id="KW-1185">Reference proteome</keyword>
<feature type="domain" description="Lipoyl-binding" evidence="1">
    <location>
        <begin position="54"/>
        <end position="125"/>
    </location>
</feature>
<dbReference type="Gene3D" id="2.40.50.100">
    <property type="match status" value="1"/>
</dbReference>
<dbReference type="KEGG" id="mno:Mnod_0901"/>
<protein>
    <submittedName>
        <fullName evidence="2">Biotin/lipoyl attachment domain-containing protein</fullName>
    </submittedName>
</protein>
<organism evidence="2 3">
    <name type="scientific">Methylobacterium nodulans (strain LMG 21967 / CNCM I-2342 / ORS 2060)</name>
    <dbReference type="NCBI Taxonomy" id="460265"/>
    <lineage>
        <taxon>Bacteria</taxon>
        <taxon>Pseudomonadati</taxon>
        <taxon>Pseudomonadota</taxon>
        <taxon>Alphaproteobacteria</taxon>
        <taxon>Hyphomicrobiales</taxon>
        <taxon>Methylobacteriaceae</taxon>
        <taxon>Methylobacterium</taxon>
    </lineage>
</organism>
<dbReference type="EMBL" id="CP001349">
    <property type="protein sequence ID" value="ACL55923.1"/>
    <property type="molecule type" value="Genomic_DNA"/>
</dbReference>
<dbReference type="HOGENOM" id="CLU_016733_6_1_5"/>
<dbReference type="InterPro" id="IPR000089">
    <property type="entry name" value="Biotin_lipoyl"/>
</dbReference>
<proteinExistence type="predicted"/>
<dbReference type="STRING" id="460265.Mnod_0901"/>
<sequence length="133" mass="13813">MDANEIRDLAEHAAGAGIRMVEWEADGLRLVLRLAARPAAPSADRPADPADQPIVSPACGTFHARHPARAEPEIAVGEAVSRGRVVAFVVAGPLLIPVVAPAAGRIGQTLIRDGTRVGFGDPLVAFEITQPSA</sequence>
<dbReference type="InterPro" id="IPR011053">
    <property type="entry name" value="Single_hybrid_motif"/>
</dbReference>
<dbReference type="SUPFAM" id="SSF51230">
    <property type="entry name" value="Single hybrid motif"/>
    <property type="match status" value="1"/>
</dbReference>
<reference evidence="2 3" key="1">
    <citation type="submission" date="2009-01" db="EMBL/GenBank/DDBJ databases">
        <title>Complete sequence of chromosome of Methylobacterium nodulans ORS 2060.</title>
        <authorList>
            <consortium name="US DOE Joint Genome Institute"/>
            <person name="Lucas S."/>
            <person name="Copeland A."/>
            <person name="Lapidus A."/>
            <person name="Glavina del Rio T."/>
            <person name="Dalin E."/>
            <person name="Tice H."/>
            <person name="Bruce D."/>
            <person name="Goodwin L."/>
            <person name="Pitluck S."/>
            <person name="Sims D."/>
            <person name="Brettin T."/>
            <person name="Detter J.C."/>
            <person name="Han C."/>
            <person name="Larimer F."/>
            <person name="Land M."/>
            <person name="Hauser L."/>
            <person name="Kyrpides N."/>
            <person name="Ivanova N."/>
            <person name="Marx C.J."/>
            <person name="Richardson P."/>
        </authorList>
    </citation>
    <scope>NUCLEOTIDE SEQUENCE [LARGE SCALE GENOMIC DNA]</scope>
    <source>
        <strain evidence="3">LMG 21967 / CNCM I-2342 / ORS 2060</strain>
    </source>
</reference>
<dbReference type="eggNOG" id="COG0511">
    <property type="taxonomic scope" value="Bacteria"/>
</dbReference>
<accession>B8IGM3</accession>
<name>B8IGM3_METNO</name>